<dbReference type="GO" id="GO:0006412">
    <property type="term" value="P:translation"/>
    <property type="evidence" value="ECO:0007669"/>
    <property type="project" value="InterPro"/>
</dbReference>
<keyword evidence="3 5" id="KW-0687">Ribonucleoprotein</keyword>
<dbReference type="PANTHER" id="PTHR14413:SF16">
    <property type="entry name" value="LARGE RIBOSOMAL SUBUNIT PROTEIN BL17M"/>
    <property type="match status" value="1"/>
</dbReference>
<dbReference type="PANTHER" id="PTHR14413">
    <property type="entry name" value="RIBOSOMAL PROTEIN L17"/>
    <property type="match status" value="1"/>
</dbReference>
<evidence type="ECO:0000313" key="8">
    <source>
        <dbReference type="EMBL" id="OGK17175.1"/>
    </source>
</evidence>
<evidence type="ECO:0000256" key="2">
    <source>
        <dbReference type="ARBA" id="ARBA00022980"/>
    </source>
</evidence>
<reference evidence="8 9" key="1">
    <citation type="journal article" date="2016" name="Nat. Commun.">
        <title>Thousands of microbial genomes shed light on interconnected biogeochemical processes in an aquifer system.</title>
        <authorList>
            <person name="Anantharaman K."/>
            <person name="Brown C.T."/>
            <person name="Hug L.A."/>
            <person name="Sharon I."/>
            <person name="Castelle C.J."/>
            <person name="Probst A.J."/>
            <person name="Thomas B.C."/>
            <person name="Singh A."/>
            <person name="Wilkins M.J."/>
            <person name="Karaoz U."/>
            <person name="Brodie E.L."/>
            <person name="Williams K.H."/>
            <person name="Hubbard S.S."/>
            <person name="Banfield J.F."/>
        </authorList>
    </citation>
    <scope>NUCLEOTIDE SEQUENCE [LARGE SCALE GENOMIC DNA]</scope>
</reference>
<organism evidence="8 9">
    <name type="scientific">Candidatus Roizmanbacteria bacterium RIFCSPHIGHO2_01_FULL_39_12c</name>
    <dbReference type="NCBI Taxonomy" id="1802031"/>
    <lineage>
        <taxon>Bacteria</taxon>
        <taxon>Candidatus Roizmaniibacteriota</taxon>
    </lineage>
</organism>
<dbReference type="PROSITE" id="PS01167">
    <property type="entry name" value="RIBOSOMAL_L17"/>
    <property type="match status" value="1"/>
</dbReference>
<comment type="similarity">
    <text evidence="1 5">Belongs to the bacterial ribosomal protein bL17 family.</text>
</comment>
<proteinExistence type="inferred from homology"/>
<evidence type="ECO:0000256" key="5">
    <source>
        <dbReference type="RuleBase" id="RU000660"/>
    </source>
</evidence>
<evidence type="ECO:0000313" key="9">
    <source>
        <dbReference type="Proteomes" id="UP000177208"/>
    </source>
</evidence>
<evidence type="ECO:0000256" key="1">
    <source>
        <dbReference type="ARBA" id="ARBA00008777"/>
    </source>
</evidence>
<dbReference type="Pfam" id="PF01196">
    <property type="entry name" value="Ribosomal_L17"/>
    <property type="match status" value="1"/>
</dbReference>
<evidence type="ECO:0000256" key="3">
    <source>
        <dbReference type="ARBA" id="ARBA00023274"/>
    </source>
</evidence>
<dbReference type="AlphaFoldDB" id="A0A1F7GE85"/>
<protein>
    <recommendedName>
        <fullName evidence="4 6">50S ribosomal protein L17</fullName>
    </recommendedName>
</protein>
<feature type="region of interest" description="Disordered" evidence="7">
    <location>
        <begin position="127"/>
        <end position="148"/>
    </location>
</feature>
<gene>
    <name evidence="8" type="ORF">A2774_02125</name>
</gene>
<dbReference type="Proteomes" id="UP000177208">
    <property type="component" value="Unassembled WGS sequence"/>
</dbReference>
<accession>A0A1F7GE85</accession>
<sequence>MRHKVKKIKFKFGKDANKMLLRKLTRNFVTHGKIRTTLAKAKVLKSAVERLVEKTKVRSEANKNYLLKTLNDNKLVRRMFDQVGGALKDKVGGYVKIVRLGARQSDGAETAAVKWVYPVAIPEKPEEKKIKKNQKPEKAIKLVKKEQK</sequence>
<name>A0A1F7GE85_9BACT</name>
<dbReference type="GO" id="GO:0022625">
    <property type="term" value="C:cytosolic large ribosomal subunit"/>
    <property type="evidence" value="ECO:0007669"/>
    <property type="project" value="TreeGrafter"/>
</dbReference>
<dbReference type="InterPro" id="IPR000456">
    <property type="entry name" value="Ribosomal_bL17"/>
</dbReference>
<keyword evidence="2 5" id="KW-0689">Ribosomal protein</keyword>
<comment type="caution">
    <text evidence="8">The sequence shown here is derived from an EMBL/GenBank/DDBJ whole genome shotgun (WGS) entry which is preliminary data.</text>
</comment>
<dbReference type="GO" id="GO:0003735">
    <property type="term" value="F:structural constituent of ribosome"/>
    <property type="evidence" value="ECO:0007669"/>
    <property type="project" value="InterPro"/>
</dbReference>
<evidence type="ECO:0000256" key="7">
    <source>
        <dbReference type="SAM" id="MobiDB-lite"/>
    </source>
</evidence>
<dbReference type="InterPro" id="IPR036373">
    <property type="entry name" value="Ribosomal_bL17_sf"/>
</dbReference>
<dbReference type="EMBL" id="MFZG01000010">
    <property type="protein sequence ID" value="OGK17175.1"/>
    <property type="molecule type" value="Genomic_DNA"/>
</dbReference>
<dbReference type="SUPFAM" id="SSF64263">
    <property type="entry name" value="Prokaryotic ribosomal protein L17"/>
    <property type="match status" value="1"/>
</dbReference>
<evidence type="ECO:0000256" key="6">
    <source>
        <dbReference type="RuleBase" id="RU000661"/>
    </source>
</evidence>
<evidence type="ECO:0000256" key="4">
    <source>
        <dbReference type="ARBA" id="ARBA00035494"/>
    </source>
</evidence>
<dbReference type="Gene3D" id="3.90.1030.10">
    <property type="entry name" value="Ribosomal protein L17"/>
    <property type="match status" value="1"/>
</dbReference>
<dbReference type="InterPro" id="IPR047859">
    <property type="entry name" value="Ribosomal_bL17_CS"/>
</dbReference>
<dbReference type="NCBIfam" id="TIGR00059">
    <property type="entry name" value="L17"/>
    <property type="match status" value="1"/>
</dbReference>